<evidence type="ECO:0000313" key="3">
    <source>
        <dbReference type="Proteomes" id="UP000295357"/>
    </source>
</evidence>
<reference evidence="2 3" key="1">
    <citation type="submission" date="2019-03" db="EMBL/GenBank/DDBJ databases">
        <title>Genomic Encyclopedia of Type Strains, Phase IV (KMG-IV): sequencing the most valuable type-strain genomes for metagenomic binning, comparative biology and taxonomic classification.</title>
        <authorList>
            <person name="Goeker M."/>
        </authorList>
    </citation>
    <scope>NUCLEOTIDE SEQUENCE [LARGE SCALE GENOMIC DNA]</scope>
    <source>
        <strain evidence="2 3">DSM 25082</strain>
    </source>
</reference>
<gene>
    <name evidence="2" type="ORF">DFR39_101678</name>
</gene>
<keyword evidence="3" id="KW-1185">Reference proteome</keyword>
<keyword evidence="1" id="KW-0472">Membrane</keyword>
<dbReference type="OrthoDB" id="345237at2"/>
<proteinExistence type="predicted"/>
<organism evidence="2 3">
    <name type="scientific">Roseateles asaccharophilus</name>
    <dbReference type="NCBI Taxonomy" id="582607"/>
    <lineage>
        <taxon>Bacteria</taxon>
        <taxon>Pseudomonadati</taxon>
        <taxon>Pseudomonadota</taxon>
        <taxon>Betaproteobacteria</taxon>
        <taxon>Burkholderiales</taxon>
        <taxon>Sphaerotilaceae</taxon>
        <taxon>Roseateles</taxon>
    </lineage>
</organism>
<name>A0A4R6NG07_9BURK</name>
<dbReference type="EMBL" id="SNXE01000001">
    <property type="protein sequence ID" value="TDP13204.1"/>
    <property type="molecule type" value="Genomic_DNA"/>
</dbReference>
<evidence type="ECO:0000256" key="1">
    <source>
        <dbReference type="SAM" id="Phobius"/>
    </source>
</evidence>
<keyword evidence="1" id="KW-1133">Transmembrane helix</keyword>
<comment type="caution">
    <text evidence="2">The sequence shown here is derived from an EMBL/GenBank/DDBJ whole genome shotgun (WGS) entry which is preliminary data.</text>
</comment>
<feature type="transmembrane region" description="Helical" evidence="1">
    <location>
        <begin position="12"/>
        <end position="30"/>
    </location>
</feature>
<sequence length="154" mass="16792">MLIPLLDPDTVFNYGSRLAMLGWLLLALSPQGARWTTRARWISGRLIPGLLALAYVALFLQNGMGDGGYDSLAAVRRLLDQPALLAAGWLHYLAFDLFVGRWIAERCGAMGVAHLLLLLLLALTFLFGPAGLLAYALLRAGWPRRPEPTPAQPA</sequence>
<feature type="transmembrane region" description="Helical" evidence="1">
    <location>
        <begin position="115"/>
        <end position="138"/>
    </location>
</feature>
<keyword evidence="1" id="KW-0812">Transmembrane</keyword>
<evidence type="ECO:0000313" key="2">
    <source>
        <dbReference type="EMBL" id="TDP13204.1"/>
    </source>
</evidence>
<dbReference type="InterPro" id="IPR025461">
    <property type="entry name" value="ABA4-like"/>
</dbReference>
<feature type="transmembrane region" description="Helical" evidence="1">
    <location>
        <begin position="83"/>
        <end position="103"/>
    </location>
</feature>
<dbReference type="Pfam" id="PF14108">
    <property type="entry name" value="ABA4-like"/>
    <property type="match status" value="1"/>
</dbReference>
<protein>
    <submittedName>
        <fullName evidence="2">Uncharacterized protein DUF4281</fullName>
    </submittedName>
</protein>
<dbReference type="AlphaFoldDB" id="A0A4R6NG07"/>
<dbReference type="RefSeq" id="WP_133602102.1">
    <property type="nucleotide sequence ID" value="NZ_JAUFPJ010000001.1"/>
</dbReference>
<feature type="transmembrane region" description="Helical" evidence="1">
    <location>
        <begin position="42"/>
        <end position="63"/>
    </location>
</feature>
<accession>A0A4R6NG07</accession>
<dbReference type="Proteomes" id="UP000295357">
    <property type="component" value="Unassembled WGS sequence"/>
</dbReference>